<evidence type="ECO:0000313" key="3">
    <source>
        <dbReference type="Proteomes" id="UP001634007"/>
    </source>
</evidence>
<protein>
    <submittedName>
        <fullName evidence="2">Uncharacterized protein</fullName>
    </submittedName>
</protein>
<dbReference type="InterPro" id="IPR023153">
    <property type="entry name" value="DarP_sf"/>
</dbReference>
<evidence type="ECO:0000313" key="2">
    <source>
        <dbReference type="EMBL" id="KAL3733317.1"/>
    </source>
</evidence>
<gene>
    <name evidence="2" type="ORF">ACJRO7_022790</name>
</gene>
<organism evidence="2 3">
    <name type="scientific">Eucalyptus globulus</name>
    <name type="common">Tasmanian blue gum</name>
    <dbReference type="NCBI Taxonomy" id="34317"/>
    <lineage>
        <taxon>Eukaryota</taxon>
        <taxon>Viridiplantae</taxon>
        <taxon>Streptophyta</taxon>
        <taxon>Embryophyta</taxon>
        <taxon>Tracheophyta</taxon>
        <taxon>Spermatophyta</taxon>
        <taxon>Magnoliopsida</taxon>
        <taxon>eudicotyledons</taxon>
        <taxon>Gunneridae</taxon>
        <taxon>Pentapetalae</taxon>
        <taxon>rosids</taxon>
        <taxon>malvids</taxon>
        <taxon>Myrtales</taxon>
        <taxon>Myrtaceae</taxon>
        <taxon>Myrtoideae</taxon>
        <taxon>Eucalypteae</taxon>
        <taxon>Eucalyptus</taxon>
    </lineage>
</organism>
<sequence length="208" mass="23551">MKREPLSTTDSSFALWNNVASSTLSVPDGVTARRRTIPREDDGSDSDSDSDAQKSLNQKKRLGSDVREGKRRQFNFIGKLLREVEPELVDAITEATKNSDHSRLQALSVSKVWFGKDDDEGEEDFEQEQEEEECSENASIASSWFDGLISKDIQIANEVFSNHTIDFDRQELRKLVRSVQSTQEQPAENEREASIALLRARKSPARFL</sequence>
<dbReference type="Pfam" id="PF04751">
    <property type="entry name" value="DarP"/>
    <property type="match status" value="1"/>
</dbReference>
<dbReference type="InterPro" id="IPR006839">
    <property type="entry name" value="DarP"/>
</dbReference>
<feature type="compositionally biased region" description="Acidic residues" evidence="1">
    <location>
        <begin position="117"/>
        <end position="135"/>
    </location>
</feature>
<feature type="region of interest" description="Disordered" evidence="1">
    <location>
        <begin position="117"/>
        <end position="136"/>
    </location>
</feature>
<proteinExistence type="predicted"/>
<dbReference type="Gene3D" id="1.10.60.30">
    <property type="entry name" value="PSPTO4464-like domains"/>
    <property type="match status" value="1"/>
</dbReference>
<accession>A0ABD3K353</accession>
<dbReference type="EMBL" id="JBJKBG010000006">
    <property type="protein sequence ID" value="KAL3733317.1"/>
    <property type="molecule type" value="Genomic_DNA"/>
</dbReference>
<dbReference type="PANTHER" id="PTHR36898:SF1">
    <property type="entry name" value="OS04G0250700 PROTEIN"/>
    <property type="match status" value="1"/>
</dbReference>
<reference evidence="2 3" key="1">
    <citation type="submission" date="2024-11" db="EMBL/GenBank/DDBJ databases">
        <title>Chromosome-level genome assembly of Eucalyptus globulus Labill. provides insights into its genome evolution.</title>
        <authorList>
            <person name="Li X."/>
        </authorList>
    </citation>
    <scope>NUCLEOTIDE SEQUENCE [LARGE SCALE GENOMIC DNA]</scope>
    <source>
        <strain evidence="2">CL2024</strain>
        <tissue evidence="2">Fresh tender leaves</tissue>
    </source>
</reference>
<comment type="caution">
    <text evidence="2">The sequence shown here is derived from an EMBL/GenBank/DDBJ whole genome shotgun (WGS) entry which is preliminary data.</text>
</comment>
<name>A0ABD3K353_EUCGL</name>
<feature type="region of interest" description="Disordered" evidence="1">
    <location>
        <begin position="27"/>
        <end position="67"/>
    </location>
</feature>
<dbReference type="PANTHER" id="PTHR36898">
    <property type="entry name" value="OSJNBB0026I12.6 PROTEIN"/>
    <property type="match status" value="1"/>
</dbReference>
<evidence type="ECO:0000256" key="1">
    <source>
        <dbReference type="SAM" id="MobiDB-lite"/>
    </source>
</evidence>
<dbReference type="SUPFAM" id="SSF158710">
    <property type="entry name" value="PSPTO4464-like"/>
    <property type="match status" value="1"/>
</dbReference>
<dbReference type="Proteomes" id="UP001634007">
    <property type="component" value="Unassembled WGS sequence"/>
</dbReference>
<keyword evidence="3" id="KW-1185">Reference proteome</keyword>
<dbReference type="AlphaFoldDB" id="A0ABD3K353"/>